<evidence type="ECO:0000313" key="2">
    <source>
        <dbReference type="Proteomes" id="UP000215286"/>
    </source>
</evidence>
<reference evidence="1" key="1">
    <citation type="submission" date="2017-08" db="EMBL/GenBank/DDBJ databases">
        <title>Real-time genomic and epidemiological investigation of a multi-institutional outbreak of KPC-producing Enterobacteriaceae reveals complex transmission dynamics and informs management responses.</title>
        <authorList>
            <person name="Kwong J.C."/>
            <person name="Lane C."/>
            <person name="Romanes F."/>
            <person name="Goncalves da Silva A."/>
            <person name="Easton M."/>
            <person name="Cronin K."/>
            <person name="Waters M.J."/>
            <person name="Tomita T."/>
            <person name="Stevens K."/>
            <person name="Schultz M.B."/>
            <person name="Baines S.L."/>
            <person name="Sherry N.L."/>
            <person name="Carter G."/>
            <person name="Mu A."/>
            <person name="Sait M."/>
            <person name="Ballard S.A."/>
            <person name="Seemann T."/>
            <person name="Stinear T.P."/>
            <person name="Howden B.P."/>
        </authorList>
    </citation>
    <scope>NUCLEOTIDE SEQUENCE</scope>
    <source>
        <strain evidence="1">AUSMDU00008141</strain>
    </source>
</reference>
<organism evidence="1 2">
    <name type="scientific">Citrobacter farmeri</name>
    <dbReference type="NCBI Taxonomy" id="67824"/>
    <lineage>
        <taxon>Bacteria</taxon>
        <taxon>Pseudomonadati</taxon>
        <taxon>Pseudomonadota</taxon>
        <taxon>Gammaproteobacteria</taxon>
        <taxon>Enterobacterales</taxon>
        <taxon>Enterobacteriaceae</taxon>
        <taxon>Citrobacter</taxon>
    </lineage>
</organism>
<evidence type="ECO:0000313" key="1">
    <source>
        <dbReference type="EMBL" id="AST81070.1"/>
    </source>
</evidence>
<dbReference type="Proteomes" id="UP000215286">
    <property type="component" value="Chromosome"/>
</dbReference>
<accession>A0ACA8DA31</accession>
<gene>
    <name evidence="1" type="ORF">CI104_19285</name>
</gene>
<protein>
    <submittedName>
        <fullName evidence="1">Uncharacterized protein</fullName>
    </submittedName>
</protein>
<name>A0ACA8DA31_9ENTR</name>
<proteinExistence type="predicted"/>
<sequence>MATHVFADMMHHLYQAFDLFEKGDKRRAVLRNDNFSYHQSFFGKTRNTPGEEKAESGEGEGEGDIFDGGYDDIIKIIDPKQVFDRYKRRAIFFKYEQLYNALMRIPVFSHLDNKKVAERYIHSALPPIVALDIYNTLEPDDESHFYYHIHCFLTSEHCPFELDDARPIYKSVQKYLRELISHLQFSTEANLCPIKDFISNIKLDRGQSNASIKQKINLCRAKHKENMIPREDVSAHEHNLDIIERAYLSLNLLLVFERETSAVNLLSRNYRHTVANGINYNTSYGILCRYLYSSGYDETLLHDITLAFFKEAIWPITINIKDRAFYYTQHLKMIIFNANTEYFWHQSAFLRMSCYLNHPVHSDVLKPYAKLSDTIYLLCHNKLNDAYSLLNNIDLKNLPFGYLPSAFAIIKLALKIKTERNAIRNKTLLSLINAAMINQSITPDYIALTNGEIEGPVVSCANNMIIMRAIKTYNCMIIKINAPDEAEPFDIYPQAIYGLFDEIECALDKLNRLIKETDDNIESEGLSELILQNNTLTVRELSENLIGFLDHCTLHNCLTSLNILIHFLRYPKEPMVNIVMLAGTTDSSQRVREKICKALQLTSKKLADRKREGNAG</sequence>
<keyword evidence="2" id="KW-1185">Reference proteome</keyword>
<dbReference type="EMBL" id="CP022695">
    <property type="protein sequence ID" value="AST81070.1"/>
    <property type="molecule type" value="Genomic_DNA"/>
</dbReference>